<reference evidence="1" key="2">
    <citation type="journal article" date="2000" name="Genome Res.">
        <title>Normalization and subtraction of cap-trapper-selected cDNAs to prepare full-length cDNA libraries for rapid discovery of new genes.</title>
        <authorList>
            <person name="Carninci P."/>
            <person name="Shibata Y."/>
            <person name="Hayatsu N."/>
            <person name="Sugahara Y."/>
            <person name="Shibata K."/>
            <person name="Itoh M."/>
            <person name="Konno H."/>
            <person name="Okazaki Y."/>
            <person name="Muramatsu M."/>
            <person name="Hayashizaki Y."/>
        </authorList>
    </citation>
    <scope>NUCLEOTIDE SEQUENCE</scope>
    <source>
        <strain evidence="1">NOD</strain>
        <tissue evidence="1">Activated spleen</tissue>
    </source>
</reference>
<evidence type="ECO:0000313" key="1">
    <source>
        <dbReference type="EMBL" id="BAE34117.1"/>
    </source>
</evidence>
<reference evidence="1" key="1">
    <citation type="journal article" date="1999" name="Methods Enzymol.">
        <title>High-efficiency full-length cDNA cloning.</title>
        <authorList>
            <person name="Carninci P."/>
            <person name="Hayashizaki Y."/>
        </authorList>
    </citation>
    <scope>NUCLEOTIDE SEQUENCE</scope>
    <source>
        <strain evidence="1">NOD</strain>
        <tissue evidence="1">Activated spleen</tissue>
    </source>
</reference>
<accession>Q3TZU0</accession>
<dbReference type="iPTMnet" id="Q3TZU0"/>
<reference evidence="1" key="6">
    <citation type="submission" date="2004-03" db="EMBL/GenBank/DDBJ databases">
        <authorList>
            <person name="Arakawa T."/>
            <person name="Carninci P."/>
            <person name="Fukuda S."/>
            <person name="Hashizume W."/>
            <person name="Hayashida K."/>
            <person name="Hori F."/>
            <person name="Iida J."/>
            <person name="Imamura K."/>
            <person name="Imotani K."/>
            <person name="Itoh M."/>
            <person name="Kanagawa S."/>
            <person name="Kawai J."/>
            <person name="Kojima M."/>
            <person name="Konno H."/>
            <person name="Murata M."/>
            <person name="Nakamura M."/>
            <person name="Ninomiya N."/>
            <person name="Nishiyori H."/>
            <person name="Nomura K."/>
            <person name="Ohno M."/>
            <person name="Sakazume N."/>
            <person name="Sano H."/>
            <person name="Sasaki D."/>
            <person name="Shibata K."/>
            <person name="Shiraki T."/>
            <person name="Tagami M."/>
            <person name="Tagami Y."/>
            <person name="Waki K."/>
            <person name="Watahiki A."/>
            <person name="Muramatsu M."/>
            <person name="Hayashizaki Y."/>
        </authorList>
    </citation>
    <scope>NUCLEOTIDE SEQUENCE</scope>
    <source>
        <strain evidence="1">NOD</strain>
        <tissue evidence="1">Activated spleen</tissue>
    </source>
</reference>
<dbReference type="MGI" id="MGI:5012048">
    <property type="gene designation" value="Gm19863"/>
</dbReference>
<gene>
    <name evidence="2" type="primary">Gm19863</name>
</gene>
<reference evidence="1" key="4">
    <citation type="journal article" date="2001" name="Nature">
        <title>Functional annotation of a full-length mouse cDNA collection.</title>
        <authorList>
            <consortium name="The RIKEN Genome Exploration Research Group Phase II Team and the FANTOM Consortium"/>
        </authorList>
    </citation>
    <scope>NUCLEOTIDE SEQUENCE</scope>
    <source>
        <strain evidence="1">NOD</strain>
        <tissue evidence="1">Activated spleen</tissue>
    </source>
</reference>
<dbReference type="AGR" id="MGI:5012048"/>
<reference evidence="1" key="8">
    <citation type="journal article" date="2005" name="Science">
        <title>Antisense Transcription in the Mammalian Transcriptome.</title>
        <authorList>
            <consortium name="RIKEN Genome Exploration Research Group and Genome Science Group (Genome Network Project Core Group) and the FANTOM Consortium"/>
        </authorList>
    </citation>
    <scope>NUCLEOTIDE SEQUENCE</scope>
    <source>
        <strain evidence="1">NOD</strain>
        <tissue evidence="1">Activated spleen</tissue>
    </source>
</reference>
<organism evidence="1">
    <name type="scientific">Mus musculus</name>
    <name type="common">Mouse</name>
    <dbReference type="NCBI Taxonomy" id="10090"/>
    <lineage>
        <taxon>Eukaryota</taxon>
        <taxon>Metazoa</taxon>
        <taxon>Chordata</taxon>
        <taxon>Craniata</taxon>
        <taxon>Vertebrata</taxon>
        <taxon>Euteleostomi</taxon>
        <taxon>Mammalia</taxon>
        <taxon>Eutheria</taxon>
        <taxon>Euarchontoglires</taxon>
        <taxon>Glires</taxon>
        <taxon>Rodentia</taxon>
        <taxon>Myomorpha</taxon>
        <taxon>Muroidea</taxon>
        <taxon>Muridae</taxon>
        <taxon>Murinae</taxon>
        <taxon>Mus</taxon>
        <taxon>Mus</taxon>
    </lineage>
</organism>
<dbReference type="PhosphoSitePlus" id="Q3TZU0"/>
<dbReference type="AlphaFoldDB" id="Q3TZU0"/>
<proteinExistence type="evidence at transcript level"/>
<dbReference type="EMBL" id="AK157548">
    <property type="protein sequence ID" value="BAE34117.1"/>
    <property type="molecule type" value="mRNA"/>
</dbReference>
<evidence type="ECO:0000313" key="2">
    <source>
        <dbReference type="MGI" id="MGI:5012048"/>
    </source>
</evidence>
<reference evidence="1" key="5">
    <citation type="journal article" date="2002" name="Nature">
        <title>Analysis of the mouse transcriptome based on functional annotation of 60,770 full-length cDNAs.</title>
        <authorList>
            <consortium name="The FANTOM Consortium and the RIKEN Genome Exploration Research Group Phase I and II Team"/>
        </authorList>
    </citation>
    <scope>NUCLEOTIDE SEQUENCE</scope>
    <source>
        <strain evidence="1">NOD</strain>
        <tissue evidence="1">Activated spleen</tissue>
    </source>
</reference>
<reference evidence="1" key="3">
    <citation type="journal article" date="2000" name="Genome Res.">
        <title>RIKEN integrated sequence analysis (RISA) system--384-format sequencing pipeline with 384 multicapillary sequencer.</title>
        <authorList>
            <person name="Shibata K."/>
            <person name="Itoh M."/>
            <person name="Aizawa K."/>
            <person name="Nagaoka S."/>
            <person name="Sasaki N."/>
            <person name="Carninci P."/>
            <person name="Konno H."/>
            <person name="Akiyama J."/>
            <person name="Nishi K."/>
            <person name="Kitsunai T."/>
            <person name="Tashiro H."/>
            <person name="Itoh M."/>
            <person name="Sumi N."/>
            <person name="Ishii Y."/>
            <person name="Nakamura S."/>
            <person name="Hazama M."/>
            <person name="Nishine T."/>
            <person name="Harada A."/>
            <person name="Yamamoto R."/>
            <person name="Matsumoto H."/>
            <person name="Sakaguchi S."/>
            <person name="Ikegami T."/>
            <person name="Kashiwagi K."/>
            <person name="Fujiwake S."/>
            <person name="Inoue K."/>
            <person name="Togawa Y."/>
            <person name="Izawa M."/>
            <person name="Ohara E."/>
            <person name="Watahiki M."/>
            <person name="Yoneda Y."/>
            <person name="Ishikawa T."/>
            <person name="Ozawa K."/>
            <person name="Tanaka T."/>
            <person name="Matsuura S."/>
            <person name="Kawai J."/>
            <person name="Okazaki Y."/>
            <person name="Muramatsu M."/>
            <person name="Inoue Y."/>
            <person name="Kira A."/>
            <person name="Hayashizaki Y."/>
        </authorList>
    </citation>
    <scope>NUCLEOTIDE SEQUENCE</scope>
    <source>
        <strain evidence="1">NOD</strain>
        <tissue evidence="1">Activated spleen</tissue>
    </source>
</reference>
<sequence>MYTKCSLFSLQHSMAPLPTMLSLLATLLLPASLALSLALCPSLPLLGLEPGDTLWEFTGGEREPDRELHGRWPRAGRAYTQIVFSDRPLLPRKAGQLESGFPRP</sequence>
<name>Q3TZU0_MOUSE</name>
<reference evidence="1" key="7">
    <citation type="journal article" date="2005" name="Science">
        <title>The Transcriptional Landscape of the Mammalian Genome.</title>
        <authorList>
            <consortium name="The FANTOM Consortium"/>
            <consortium name="Riken Genome Exploration Research Group and Genome Science Group (Genome Network Project Core Group)"/>
        </authorList>
    </citation>
    <scope>NUCLEOTIDE SEQUENCE</scope>
    <source>
        <strain evidence="1">NOD</strain>
        <tissue evidence="1">Activated spleen</tissue>
    </source>
</reference>
<protein>
    <submittedName>
        <fullName evidence="1">Uncharacterized protein</fullName>
    </submittedName>
</protein>